<dbReference type="GO" id="GO:0050482">
    <property type="term" value="P:arachidonate secretion"/>
    <property type="evidence" value="ECO:0007669"/>
    <property type="project" value="InterPro"/>
</dbReference>
<dbReference type="Gene3D" id="3.40.50.1910">
    <property type="match status" value="2"/>
</dbReference>
<dbReference type="EMBL" id="OB661090">
    <property type="protein sequence ID" value="CAD7227274.1"/>
    <property type="molecule type" value="Genomic_DNA"/>
</dbReference>
<dbReference type="AlphaFoldDB" id="A0A7R8W971"/>
<evidence type="ECO:0000313" key="3">
    <source>
        <dbReference type="EMBL" id="CAD7227274.1"/>
    </source>
</evidence>
<dbReference type="GO" id="GO:0006644">
    <property type="term" value="P:phospholipid metabolic process"/>
    <property type="evidence" value="ECO:0007669"/>
    <property type="project" value="InterPro"/>
</dbReference>
<feature type="domain" description="Phospholipase A2-like central" evidence="2">
    <location>
        <begin position="775"/>
        <end position="800"/>
    </location>
</feature>
<dbReference type="GO" id="GO:0016192">
    <property type="term" value="P:vesicle-mediated transport"/>
    <property type="evidence" value="ECO:0007669"/>
    <property type="project" value="InterPro"/>
</dbReference>
<dbReference type="InterPro" id="IPR036045">
    <property type="entry name" value="Sec1-like_sf"/>
</dbReference>
<dbReference type="Gene3D" id="3.40.50.2060">
    <property type="match status" value="1"/>
</dbReference>
<dbReference type="OrthoDB" id="10251230at2759"/>
<dbReference type="SUPFAM" id="SSF56815">
    <property type="entry name" value="Sec1/munc18-like (SM) proteins"/>
    <property type="match status" value="1"/>
</dbReference>
<dbReference type="Pfam" id="PF00995">
    <property type="entry name" value="Sec1"/>
    <property type="match status" value="2"/>
</dbReference>
<comment type="similarity">
    <text evidence="1">Belongs to the STXBP/unc-18/SEC1 family.</text>
</comment>
<dbReference type="Pfam" id="PF05826">
    <property type="entry name" value="Phospholip_A2_2"/>
    <property type="match status" value="1"/>
</dbReference>
<accession>A0A7R8W971</accession>
<protein>
    <recommendedName>
        <fullName evidence="2">Phospholipase A2-like central domain-containing protein</fullName>
    </recommendedName>
</protein>
<dbReference type="Gene3D" id="3.90.830.10">
    <property type="entry name" value="Syntaxin Binding Protein 1, Chain A, domain 2"/>
    <property type="match status" value="1"/>
</dbReference>
<evidence type="ECO:0000259" key="2">
    <source>
        <dbReference type="Pfam" id="PF05826"/>
    </source>
</evidence>
<dbReference type="GO" id="GO:0004623">
    <property type="term" value="F:phospholipase A2 activity"/>
    <property type="evidence" value="ECO:0007669"/>
    <property type="project" value="InterPro"/>
</dbReference>
<dbReference type="InterPro" id="IPR043127">
    <property type="entry name" value="Sec-1-like_dom3a"/>
</dbReference>
<reference evidence="3" key="1">
    <citation type="submission" date="2020-11" db="EMBL/GenBank/DDBJ databases">
        <authorList>
            <person name="Tran Van P."/>
        </authorList>
    </citation>
    <scope>NUCLEOTIDE SEQUENCE</scope>
</reference>
<organism evidence="3">
    <name type="scientific">Cyprideis torosa</name>
    <dbReference type="NCBI Taxonomy" id="163714"/>
    <lineage>
        <taxon>Eukaryota</taxon>
        <taxon>Metazoa</taxon>
        <taxon>Ecdysozoa</taxon>
        <taxon>Arthropoda</taxon>
        <taxon>Crustacea</taxon>
        <taxon>Oligostraca</taxon>
        <taxon>Ostracoda</taxon>
        <taxon>Podocopa</taxon>
        <taxon>Podocopida</taxon>
        <taxon>Cytherocopina</taxon>
        <taxon>Cytheroidea</taxon>
        <taxon>Cytherideidae</taxon>
        <taxon>Cyprideis</taxon>
    </lineage>
</organism>
<evidence type="ECO:0000256" key="1">
    <source>
        <dbReference type="ARBA" id="ARBA00009884"/>
    </source>
</evidence>
<dbReference type="PANTHER" id="PTHR11679">
    <property type="entry name" value="VESICLE PROTEIN SORTING-ASSOCIATED"/>
    <property type="match status" value="1"/>
</dbReference>
<proteinExistence type="inferred from homology"/>
<name>A0A7R8W971_9CRUS</name>
<dbReference type="InterPro" id="IPR043154">
    <property type="entry name" value="Sec-1-like_dom1"/>
</dbReference>
<dbReference type="InterPro" id="IPR027482">
    <property type="entry name" value="Sec1-like_dom2"/>
</dbReference>
<gene>
    <name evidence="3" type="ORF">CTOB1V02_LOCUS5182</name>
</gene>
<dbReference type="InterPro" id="IPR001619">
    <property type="entry name" value="Sec1-like"/>
</dbReference>
<sequence>MLDLNKHTTQTATTAGDDQVWKVLVYDRAGQDIISPLLSVKELRDAGVTLHLLLHSDRQTIPEVPAVYFVSPSEDNIQRIAQDFQDGLYDTYYLNFISPISRARMEDLAQAALRWGCVANIAKVYDQYVNFISLEDDLFVLKQQGGEALNYYAINRGDVQDTEMNTIMDTIVDSLFSVCVSLGTIPVIRCQKGNAAEMVAEKLDKKLRETLRDARNSPFSSDAQGGTFHLQFQRPLLVILDRNIDLATPLHHTWTYQALCHDVLDLSLNRVALTEAGHKRKLYDLCAKTDKFWANHKGSPFPNVAQAVQEELDRYRASEGEVKQLKAAMGLEGAESDEAISMLSDNTAKLTSAVTSLPELLERKRLIDLHTNVATAILEKIKERKLDIYFEIEEKIFSKGAVEQRGLVELLSEPEGSQEDKLREKDPTRERRKVIEAATFRNTKMAAAPSDYSGEVTRVVDSLMEQRGDLDSQYRYFDPKLLRLPKDDPSSVPSGKSRLPFTDAICFVIGGGNYIEFQNLQDYAHPSSSSMVGPAVSSPSQKRVLYGCTNLVNASEFLRELEELGKEIKSFRLIRDGNMKGLRCLPRPVHLRDRERDKEEEQREDRTEKDEKPVLLNRRHWAWFHTEVVLYRLMLPRETTKTRPEVSPEFVYWHEQTFAVVQEASNGTVILCRLIEAIRPHEITAERRRLADLKYLIVKLTFSQMMDLMNRCRILNEEFIQPEEKVDEVILEYYPILDIDSDELLPELPPPMAERKEERRNARSLMYSLTRGNVIPGTKWCGSGDVAEQYFDLGEDAMLDS</sequence>
<dbReference type="InterPro" id="IPR016090">
    <property type="entry name" value="PLA2-like_dom"/>
</dbReference>